<evidence type="ECO:0000313" key="4">
    <source>
        <dbReference type="Proteomes" id="UP000019374"/>
    </source>
</evidence>
<dbReference type="EMBL" id="KE652214">
    <property type="protein sequence ID" value="EQL03397.1"/>
    <property type="molecule type" value="Genomic_DNA"/>
</dbReference>
<sequence length="419" mass="46180">MLFNGRGFSTLAVSGLLSAHGAAAKDALADLSCPRLEEFVCNWDMSSETCDFRNWELAGCRRVSQDGNSALEAPLDNSIRPERLVRNATRRHGRGRVLQTTRRHAPGEACADQPAKNESEHVGYMKQCAPGSSPGAPGISEMECWAAESFECSYWMQSAYCRARKLEGEGCRLEKECTSTEYPVMCCVANSPFSETHQDEPDDGYMQKCRPPNPKELASHCGAGEPLRAHGDAGRLVRTDVSRLGEPMGPEFVDPRRGLCGVVEAHGHGPLGARREAPAQLGRRAQDEARLGGPEQTAGPRACHDGEGVARHADPRRELGLMRMPDWMRRMALALEEDVEAGRELDDERYAYGAAPTSGSGVESWPGLERAATDAWRNRLLELEELAVYRPPREDHSGLNRHDPVWETWKSTVLKMTLG</sequence>
<feature type="chain" id="PRO_5004606129" evidence="2">
    <location>
        <begin position="25"/>
        <end position="419"/>
    </location>
</feature>
<dbReference type="AlphaFoldDB" id="T5ANS7"/>
<proteinExistence type="predicted"/>
<evidence type="ECO:0000256" key="1">
    <source>
        <dbReference type="SAM" id="MobiDB-lite"/>
    </source>
</evidence>
<organism evidence="3 4">
    <name type="scientific">Ophiocordyceps sinensis (strain Co18 / CGMCC 3.14243)</name>
    <name type="common">Yarsagumba caterpillar fungus</name>
    <name type="synonym">Hirsutella sinensis</name>
    <dbReference type="NCBI Taxonomy" id="911162"/>
    <lineage>
        <taxon>Eukaryota</taxon>
        <taxon>Fungi</taxon>
        <taxon>Dikarya</taxon>
        <taxon>Ascomycota</taxon>
        <taxon>Pezizomycotina</taxon>
        <taxon>Sordariomycetes</taxon>
        <taxon>Hypocreomycetidae</taxon>
        <taxon>Hypocreales</taxon>
        <taxon>Ophiocordycipitaceae</taxon>
        <taxon>Ophiocordyceps</taxon>
    </lineage>
</organism>
<dbReference type="OrthoDB" id="4925613at2759"/>
<accession>T5ANS7</accession>
<protein>
    <submittedName>
        <fullName evidence="3">Uncharacterized protein</fullName>
    </submittedName>
</protein>
<dbReference type="Proteomes" id="UP000019374">
    <property type="component" value="Unassembled WGS sequence"/>
</dbReference>
<feature type="region of interest" description="Disordered" evidence="1">
    <location>
        <begin position="92"/>
        <end position="116"/>
    </location>
</feature>
<reference evidence="3 4" key="1">
    <citation type="journal article" date="2013" name="Chin. Sci. Bull.">
        <title>Genome survey uncovers the secrets of sex and lifestyle in caterpillar fungus.</title>
        <authorList>
            <person name="Hu X."/>
            <person name="Zhang Y."/>
            <person name="Xiao G."/>
            <person name="Zheng P."/>
            <person name="Xia Y."/>
            <person name="Zhang X."/>
            <person name="St Leger R.J."/>
            <person name="Liu X."/>
            <person name="Wang C."/>
        </authorList>
    </citation>
    <scope>NUCLEOTIDE SEQUENCE [LARGE SCALE GENOMIC DNA]</scope>
    <source>
        <strain evidence="4">Co18 / CGMCC 3.14243</strain>
        <tissue evidence="3">Fruit-body</tissue>
    </source>
</reference>
<feature type="signal peptide" evidence="2">
    <location>
        <begin position="1"/>
        <end position="24"/>
    </location>
</feature>
<evidence type="ECO:0000313" key="3">
    <source>
        <dbReference type="EMBL" id="EQL03397.1"/>
    </source>
</evidence>
<evidence type="ECO:0000256" key="2">
    <source>
        <dbReference type="SAM" id="SignalP"/>
    </source>
</evidence>
<dbReference type="HOGENOM" id="CLU_655684_0_0_1"/>
<name>T5ANS7_OPHSC</name>
<keyword evidence="2" id="KW-0732">Signal</keyword>
<gene>
    <name evidence="3" type="ORF">OCS_00899</name>
</gene>